<evidence type="ECO:0000313" key="3">
    <source>
        <dbReference type="Proteomes" id="UP000766904"/>
    </source>
</evidence>
<comment type="caution">
    <text evidence="2">The sequence shown here is derived from an EMBL/GenBank/DDBJ whole genome shotgun (WGS) entry which is preliminary data.</text>
</comment>
<reference evidence="2" key="1">
    <citation type="submission" date="2017-11" db="EMBL/GenBank/DDBJ databases">
        <authorList>
            <person name="Kajale S.C."/>
            <person name="Sharma A."/>
        </authorList>
    </citation>
    <scope>NUCLEOTIDE SEQUENCE</scope>
    <source>
        <strain evidence="2">LS1_42</strain>
    </source>
</reference>
<sequence length="91" mass="10316">MSTIKRASRKELTATEILDVLEDGGRVVIEVSILGKTTNVVIRKHEGTYYCDTPMKLLTHDSREELRDCLEQFRLAKRESNVEPEPASVTP</sequence>
<dbReference type="InterPro" id="IPR058314">
    <property type="entry name" value="DUF8001"/>
</dbReference>
<dbReference type="Pfam" id="PF26008">
    <property type="entry name" value="DUF8001"/>
    <property type="match status" value="1"/>
</dbReference>
<dbReference type="AlphaFoldDB" id="A0A8J8Q8P6"/>
<dbReference type="EMBL" id="PHNJ01000003">
    <property type="protein sequence ID" value="TYL39270.1"/>
    <property type="molecule type" value="Genomic_DNA"/>
</dbReference>
<dbReference type="OrthoDB" id="258836at2157"/>
<organism evidence="2 3">
    <name type="scientific">Natronococcus pandeyae</name>
    <dbReference type="NCBI Taxonomy" id="2055836"/>
    <lineage>
        <taxon>Archaea</taxon>
        <taxon>Methanobacteriati</taxon>
        <taxon>Methanobacteriota</taxon>
        <taxon>Stenosarchaea group</taxon>
        <taxon>Halobacteria</taxon>
        <taxon>Halobacteriales</taxon>
        <taxon>Natrialbaceae</taxon>
        <taxon>Natronococcus</taxon>
    </lineage>
</organism>
<evidence type="ECO:0000259" key="1">
    <source>
        <dbReference type="Pfam" id="PF26008"/>
    </source>
</evidence>
<proteinExistence type="predicted"/>
<protein>
    <recommendedName>
        <fullName evidence="1">DUF8001 domain-containing protein</fullName>
    </recommendedName>
</protein>
<dbReference type="Proteomes" id="UP000766904">
    <property type="component" value="Unassembled WGS sequence"/>
</dbReference>
<evidence type="ECO:0000313" key="2">
    <source>
        <dbReference type="EMBL" id="TYL39270.1"/>
    </source>
</evidence>
<gene>
    <name evidence="2" type="ORF">CV102_08295</name>
</gene>
<accession>A0A8J8Q8P6</accession>
<keyword evidence="3" id="KW-1185">Reference proteome</keyword>
<feature type="domain" description="DUF8001" evidence="1">
    <location>
        <begin position="1"/>
        <end position="77"/>
    </location>
</feature>
<dbReference type="RefSeq" id="WP_148857415.1">
    <property type="nucleotide sequence ID" value="NZ_PHNJ01000003.1"/>
</dbReference>
<name>A0A8J8Q8P6_9EURY</name>